<dbReference type="Gene3D" id="2.160.20.10">
    <property type="entry name" value="Single-stranded right-handed beta-helix, Pectin lyase-like"/>
    <property type="match status" value="1"/>
</dbReference>
<proteinExistence type="predicted"/>
<dbReference type="InterPro" id="IPR007742">
    <property type="entry name" value="NosD_dom"/>
</dbReference>
<feature type="domain" description="Periplasmic copper-binding protein NosD beta helix" evidence="2">
    <location>
        <begin position="164"/>
        <end position="310"/>
    </location>
</feature>
<name>A0A6M4H9U8_9PROT</name>
<feature type="signal peptide" evidence="1">
    <location>
        <begin position="1"/>
        <end position="30"/>
    </location>
</feature>
<gene>
    <name evidence="3" type="ORF">DSM104440_02783</name>
</gene>
<reference evidence="3 4" key="1">
    <citation type="submission" date="2020-04" db="EMBL/GenBank/DDBJ databases">
        <title>Usitatibacter rugosus gen. nov., sp. nov. and Usitatibacter palustris sp. nov., novel members of Usitatibacteraceae fam. nov. within the order Nitrosomonadales isolated from soil.</title>
        <authorList>
            <person name="Huber K.J."/>
            <person name="Neumann-Schaal M."/>
            <person name="Geppert A."/>
            <person name="Luckner M."/>
            <person name="Wanner G."/>
            <person name="Overmann J."/>
        </authorList>
    </citation>
    <scope>NUCLEOTIDE SEQUENCE [LARGE SCALE GENOMIC DNA]</scope>
    <source>
        <strain evidence="3 4">Swamp67</strain>
    </source>
</reference>
<dbReference type="KEGG" id="upl:DSM104440_02783"/>
<feature type="chain" id="PRO_5027037171" description="Periplasmic copper-binding protein NosD beta helix domain-containing protein" evidence="1">
    <location>
        <begin position="31"/>
        <end position="1184"/>
    </location>
</feature>
<evidence type="ECO:0000313" key="4">
    <source>
        <dbReference type="Proteomes" id="UP000503096"/>
    </source>
</evidence>
<organism evidence="3 4">
    <name type="scientific">Usitatibacter palustris</name>
    <dbReference type="NCBI Taxonomy" id="2732487"/>
    <lineage>
        <taxon>Bacteria</taxon>
        <taxon>Pseudomonadati</taxon>
        <taxon>Pseudomonadota</taxon>
        <taxon>Betaproteobacteria</taxon>
        <taxon>Nitrosomonadales</taxon>
        <taxon>Usitatibacteraceae</taxon>
        <taxon>Usitatibacter</taxon>
    </lineage>
</organism>
<accession>A0A6M4H9U8</accession>
<dbReference type="InterPro" id="IPR011050">
    <property type="entry name" value="Pectin_lyase_fold/virulence"/>
</dbReference>
<dbReference type="InterPro" id="IPR013783">
    <property type="entry name" value="Ig-like_fold"/>
</dbReference>
<evidence type="ECO:0000313" key="3">
    <source>
        <dbReference type="EMBL" id="QJR15955.1"/>
    </source>
</evidence>
<dbReference type="RefSeq" id="WP_171163683.1">
    <property type="nucleotide sequence ID" value="NZ_CP053073.1"/>
</dbReference>
<dbReference type="Pfam" id="PF05048">
    <property type="entry name" value="NosD"/>
    <property type="match status" value="1"/>
</dbReference>
<dbReference type="SMART" id="SM00710">
    <property type="entry name" value="PbH1"/>
    <property type="match status" value="5"/>
</dbReference>
<dbReference type="Proteomes" id="UP000503096">
    <property type="component" value="Chromosome"/>
</dbReference>
<protein>
    <recommendedName>
        <fullName evidence="2">Periplasmic copper-binding protein NosD beta helix domain-containing protein</fullName>
    </recommendedName>
</protein>
<evidence type="ECO:0000259" key="2">
    <source>
        <dbReference type="Pfam" id="PF05048"/>
    </source>
</evidence>
<keyword evidence="4" id="KW-1185">Reference proteome</keyword>
<dbReference type="Gene3D" id="2.60.40.10">
    <property type="entry name" value="Immunoglobulins"/>
    <property type="match status" value="6"/>
</dbReference>
<dbReference type="EMBL" id="CP053073">
    <property type="protein sequence ID" value="QJR15955.1"/>
    <property type="molecule type" value="Genomic_DNA"/>
</dbReference>
<dbReference type="InterPro" id="IPR012334">
    <property type="entry name" value="Pectin_lyas_fold"/>
</dbReference>
<sequence>MRTAPSGSSARLFRQSSLALAIAAALPVYAGDYMVTNTGDNGGVNPAPLAGTGTLRQAIVDANAACVTLNSPSIGFAIPAAPFQITPASPLPFLSCMGSSTFSPTIDATAQPGVTIDGATISALQITSCGIEFDPYGYGGTLTLRGLKIQSYSYGGYSAGVCAKRSIVKDNQFVGNAYGIKAGEELTALGNTITSTDTGIEVGGNATVGGSTAADRNVINGGSRGVKVQGAGTVMIQGNYIGTDASGNAVVPISNGIEVYFSDPVTIDNNVIAGGSNGIYVGSQDSITISNNKIGVGASGGSLTNGTGIQIGYSGPPSMVVPGMKAVGGLTSKPLAAPMPNAPANLIYQNTIANGANSGVYVTNGNGIKISENAIYNNSPKNIDLAHYAGPVANDALDTDTGINGLQNNPVVTSFTVEPGVGATVNYSLNSTPGSTFILEFFASGAVGAREGLSFLGAVTATTDSSGDVSGTTPVFPGSPSFVSATARHGTIGDTSEFSAAVAVTPTASATVSSSMLDFGNVPIGTSGTLASTITSQGSAPWLITSAGSPTCYGGPAYYGGPIACGGPFTCTSSCSSGSSYSSGSSCSVTATFSPGSLGTFNASLQICDNTTSSPRTISLTGVGTAALVPGVSTSTNTIDFGNVPIGSTVGPMNAVLTSSGTAPWMLSAIGSPTCYGGPVCYGGPFTCTSTCAPGQYSPGSTCQLDATFSPVSPGLWSVNVEICDNAAGSPRTILVKGNGFVPGTPTVSQTTTTLNFGPVPLGASSGTQTATFTSSSALPWMITSQGSPTCYGGPICSGGGFTCATTCTPGTSYSLGQSCKVDAFFTPTALGPQSVTVEFCDNAPGSPHTLVLNAEGVVPPAVTLSPAAHDFGPVPVGTSTPFTFNLSNPSPSALFIGNVVTTGPFSVLSTTCTPSMGPSGSCNAVVVFTPTVNGYVTGTVGPSAFPSAASTLVGQGLTSAQLQLPPPIEFPAYTLGQPALSRIVALKNTGQLPLTITSIAVSAPFTLTHDCPTTPMPPDATCLATIGFSPTTIGNFVGSFTVVSNSGGGTTQFVPIRASSQPRPAPSLVVTPREVGFGGRGVGSLSPAQSVGIRNIGGATAIIDSLVTSADFVVLGHNCATLAPLAECTASVAMQANSFGLRVGTLTIRSNAENGTETVLLSGTGCRPPGISAGRLGAITGGC</sequence>
<dbReference type="InParanoid" id="A0A6M4H9U8"/>
<dbReference type="AlphaFoldDB" id="A0A6M4H9U8"/>
<dbReference type="InterPro" id="IPR006626">
    <property type="entry name" value="PbH1"/>
</dbReference>
<dbReference type="SUPFAM" id="SSF51126">
    <property type="entry name" value="Pectin lyase-like"/>
    <property type="match status" value="1"/>
</dbReference>
<dbReference type="NCBIfam" id="NF012200">
    <property type="entry name" value="choice_anch_D"/>
    <property type="match status" value="6"/>
</dbReference>
<keyword evidence="1" id="KW-0732">Signal</keyword>
<evidence type="ECO:0000256" key="1">
    <source>
        <dbReference type="SAM" id="SignalP"/>
    </source>
</evidence>